<reference evidence="1 2" key="1">
    <citation type="journal article" date="2011" name="EMBO J.">
        <title>Structural diversity of bacterial flagellar motors.</title>
        <authorList>
            <person name="Chen S."/>
            <person name="Beeby M."/>
            <person name="Murphy G.E."/>
            <person name="Leadbetter J.R."/>
            <person name="Hendrixson D.R."/>
            <person name="Briegel A."/>
            <person name="Li Z."/>
            <person name="Shi J."/>
            <person name="Tocheva E.I."/>
            <person name="Muller A."/>
            <person name="Dobro M.J."/>
            <person name="Jensen G.J."/>
        </authorList>
    </citation>
    <scope>NUCLEOTIDE SEQUENCE [LARGE SCALE GENOMIC DNA]</scope>
    <source>
        <strain evidence="1 2">DSM 6540</strain>
    </source>
</reference>
<gene>
    <name evidence="1" type="ORF">ALO_00085</name>
</gene>
<organism evidence="1 2">
    <name type="scientific">Acetonema longum DSM 6540</name>
    <dbReference type="NCBI Taxonomy" id="1009370"/>
    <lineage>
        <taxon>Bacteria</taxon>
        <taxon>Bacillati</taxon>
        <taxon>Bacillota</taxon>
        <taxon>Negativicutes</taxon>
        <taxon>Acetonemataceae</taxon>
        <taxon>Acetonema</taxon>
    </lineage>
</organism>
<protein>
    <submittedName>
        <fullName evidence="1">Uncharacterized protein</fullName>
    </submittedName>
</protein>
<name>F7NDB0_9FIRM</name>
<sequence length="79" mass="9235">MVKLSVFNMKNFLQTVNECSGAVNLLHPDGKKENINKQYSLQNELLQKHREHKGCLRLSLDIQAYKDYMRIVYFTLGDC</sequence>
<dbReference type="AlphaFoldDB" id="F7NDB0"/>
<comment type="caution">
    <text evidence="1">The sequence shown here is derived from an EMBL/GenBank/DDBJ whole genome shotgun (WGS) entry which is preliminary data.</text>
</comment>
<accession>F7NDB0</accession>
<dbReference type="EMBL" id="AFGF01000005">
    <property type="protein sequence ID" value="EGO65942.1"/>
    <property type="molecule type" value="Genomic_DNA"/>
</dbReference>
<dbReference type="Proteomes" id="UP000003240">
    <property type="component" value="Unassembled WGS sequence"/>
</dbReference>
<evidence type="ECO:0000313" key="1">
    <source>
        <dbReference type="EMBL" id="EGO65942.1"/>
    </source>
</evidence>
<dbReference type="RefSeq" id="WP_004091577.1">
    <property type="nucleotide sequence ID" value="NZ_AFGF01000005.1"/>
</dbReference>
<keyword evidence="2" id="KW-1185">Reference proteome</keyword>
<proteinExistence type="predicted"/>
<evidence type="ECO:0000313" key="2">
    <source>
        <dbReference type="Proteomes" id="UP000003240"/>
    </source>
</evidence>
<dbReference type="OrthoDB" id="1857762at2"/>
<dbReference type="eggNOG" id="ENOG50330FF">
    <property type="taxonomic scope" value="Bacteria"/>
</dbReference>